<evidence type="ECO:0000313" key="2">
    <source>
        <dbReference type="EMBL" id="ASL15499.1"/>
    </source>
</evidence>
<dbReference type="EMBL" id="JASZZX010000008">
    <property type="protein sequence ID" value="MDM3926738.1"/>
    <property type="molecule type" value="Genomic_DNA"/>
</dbReference>
<evidence type="ECO:0000313" key="4">
    <source>
        <dbReference type="Proteomes" id="UP000198286"/>
    </source>
</evidence>
<dbReference type="InterPro" id="IPR036291">
    <property type="entry name" value="NAD(P)-bd_dom_sf"/>
</dbReference>
<dbReference type="Proteomes" id="UP000198286">
    <property type="component" value="Chromosome"/>
</dbReference>
<dbReference type="PRINTS" id="PR00081">
    <property type="entry name" value="GDHRDH"/>
</dbReference>
<keyword evidence="5" id="KW-1185">Reference proteome</keyword>
<dbReference type="EMBL" id="CP015267">
    <property type="protein sequence ID" value="ASL15499.1"/>
    <property type="molecule type" value="Genomic_DNA"/>
</dbReference>
<dbReference type="Pfam" id="PF00106">
    <property type="entry name" value="adh_short"/>
    <property type="match status" value="1"/>
</dbReference>
<reference evidence="2 4" key="1">
    <citation type="journal article" date="2017" name="Lancet Infect. Dis.">
        <title>Global outbreak of severe Mycobacterium chimaera disease after cardiac surgery: a molecular epidemiological study.</title>
        <authorList>
            <person name="van Ingen J."/>
            <person name="Kohl T."/>
            <person name="Kranzer K."/>
            <person name="Hasse B."/>
            <person name="Keller P."/>
            <person name="Szafranska A."/>
            <person name="Hillemann D."/>
            <person name="Chand M."/>
            <person name="Schreiber P."/>
            <person name="Sommerstein R."/>
            <person name="Berger C."/>
            <person name="Genoni M."/>
            <person name="Ruegg C."/>
            <person name="Troillet N."/>
            <person name="Widmer A.F."/>
            <person name="Becker S.L."/>
            <person name="Herrmann M."/>
            <person name="Eckmanns T."/>
            <person name="Haller S."/>
            <person name="Hoeller C."/>
            <person name="Debast S.B."/>
            <person name="Wolfhagen M.J."/>
            <person name="Hopman J."/>
            <person name="Kluytmans J."/>
            <person name="Langelaar M."/>
            <person name="Notermans D.W."/>
            <person name="ten Oever J."/>
            <person name="van den Barselaar P."/>
            <person name="Vonk A.B.A."/>
            <person name="Vos M.C."/>
            <person name="Ahmed N."/>
            <person name="Brown T."/>
            <person name="Crook D."/>
            <person name="Lamagni T."/>
            <person name="Phin N."/>
            <person name="Smith E.G."/>
            <person name="Zambon M."/>
            <person name="Serr A."/>
            <person name="Goetting T."/>
            <person name="Ebner W."/>
            <person name="Thuermer A."/>
            <person name="Utpatel C."/>
            <person name="Sproer C."/>
            <person name="Bunk B."/>
            <person name="Nubel U."/>
            <person name="Bloemberg G."/>
            <person name="Bottger E."/>
            <person name="Niemann S."/>
            <person name="Wagner D."/>
            <person name="Sax H."/>
        </authorList>
    </citation>
    <scope>NUCLEOTIDE SEQUENCE [LARGE SCALE GENOMIC DNA]</scope>
    <source>
        <strain evidence="2 4">ZUERICH-2</strain>
    </source>
</reference>
<gene>
    <name evidence="2" type="ORF">MYCOZU2_03106</name>
    <name evidence="3" type="ORF">QRB35_11945</name>
</gene>
<evidence type="ECO:0000313" key="3">
    <source>
        <dbReference type="EMBL" id="MDM3926738.1"/>
    </source>
</evidence>
<dbReference type="CDD" id="cd05327">
    <property type="entry name" value="retinol-DH_like_SDR_c_like"/>
    <property type="match status" value="1"/>
</dbReference>
<dbReference type="Gene3D" id="3.40.50.720">
    <property type="entry name" value="NAD(P)-binding Rossmann-like Domain"/>
    <property type="match status" value="1"/>
</dbReference>
<keyword evidence="1" id="KW-0560">Oxidoreductase</keyword>
<reference evidence="3 5" key="3">
    <citation type="submission" date="2023-06" db="EMBL/GenBank/DDBJ databases">
        <title>Itaconate inhibition of nontuberculous mycobacteria.</title>
        <authorList>
            <person name="Breen P."/>
            <person name="Zimbric M."/>
            <person name="Caverly L."/>
        </authorList>
    </citation>
    <scope>NUCLEOTIDE SEQUENCE [LARGE SCALE GENOMIC DNA]</scope>
    <source>
        <strain evidence="3 5">FLAC1071</strain>
    </source>
</reference>
<sequence>MVKPDLALSVPDLRGRFAVVTGANSGLGFGLAKRLAAAGADVVMAVRDRVKGERAVADIRRDAPQAKLAIRQLDLSSLESVAALGEQLTAEGRPIDILINNAGVMTPPQRQQTRDGFELQFGTNHLGHFALTGRLLSLLRAAESARVVTVSSLAATQGKLDFGDVNAQQRYKPMHSYGVAKLAQLMFAVELDRRSRRGGWGLMSNAAHPGLTKTNLLSGASYGRAKPTLQARLTQLTWRVMPFMWLDVDEGIKPTLYAAVSPDAQGAKYYGPRGFYETVRGGVTFARVPRLARSESDMRQLWQLSEELSGVTYPDPGAQ</sequence>
<reference evidence="5" key="2">
    <citation type="submission" date="2023-06" db="EMBL/GenBank/DDBJ databases">
        <title>Itaconate inhibition of nontuberculous mycobacteria.</title>
        <authorList>
            <person name="Spilker T."/>
        </authorList>
    </citation>
    <scope>NUCLEOTIDE SEQUENCE [LARGE SCALE GENOMIC DNA]</scope>
    <source>
        <strain evidence="5">FLAC1071</strain>
    </source>
</reference>
<dbReference type="SUPFAM" id="SSF51735">
    <property type="entry name" value="NAD(P)-binding Rossmann-fold domains"/>
    <property type="match status" value="1"/>
</dbReference>
<dbReference type="PANTHER" id="PTHR43157">
    <property type="entry name" value="PHOSPHATIDYLINOSITOL-GLYCAN BIOSYNTHESIS CLASS F PROTEIN-RELATED"/>
    <property type="match status" value="1"/>
</dbReference>
<organism evidence="2 4">
    <name type="scientific">Mycobacterium intracellulare subsp. chimaera</name>
    <dbReference type="NCBI Taxonomy" id="222805"/>
    <lineage>
        <taxon>Bacteria</taxon>
        <taxon>Bacillati</taxon>
        <taxon>Actinomycetota</taxon>
        <taxon>Actinomycetes</taxon>
        <taxon>Mycobacteriales</taxon>
        <taxon>Mycobacteriaceae</taxon>
        <taxon>Mycobacterium</taxon>
        <taxon>Mycobacterium avium complex (MAC)</taxon>
    </lineage>
</organism>
<dbReference type="NCBIfam" id="NF004513">
    <property type="entry name" value="PRK05854.1"/>
    <property type="match status" value="1"/>
</dbReference>
<dbReference type="PANTHER" id="PTHR43157:SF31">
    <property type="entry name" value="PHOSPHATIDYLINOSITOL-GLYCAN BIOSYNTHESIS CLASS F PROTEIN"/>
    <property type="match status" value="1"/>
</dbReference>
<dbReference type="GO" id="GO:0016491">
    <property type="term" value="F:oxidoreductase activity"/>
    <property type="evidence" value="ECO:0007669"/>
    <property type="project" value="UniProtKB-KW"/>
</dbReference>
<accession>A0A7U5ML13</accession>
<dbReference type="Proteomes" id="UP001529272">
    <property type="component" value="Unassembled WGS sequence"/>
</dbReference>
<evidence type="ECO:0000256" key="1">
    <source>
        <dbReference type="ARBA" id="ARBA00023002"/>
    </source>
</evidence>
<dbReference type="NCBIfam" id="NF004846">
    <property type="entry name" value="PRK06197.1"/>
    <property type="match status" value="1"/>
</dbReference>
<dbReference type="RefSeq" id="WP_089151798.1">
    <property type="nucleotide sequence ID" value="NZ_CP015267.1"/>
</dbReference>
<evidence type="ECO:0000313" key="5">
    <source>
        <dbReference type="Proteomes" id="UP001529272"/>
    </source>
</evidence>
<name>A0A7U5ML13_MYCIT</name>
<dbReference type="AlphaFoldDB" id="A0A7U5ML13"/>
<protein>
    <submittedName>
        <fullName evidence="3">SDR family oxidoreductase</fullName>
    </submittedName>
    <submittedName>
        <fullName evidence="2">Short chain dehydrogenase</fullName>
    </submittedName>
</protein>
<reference evidence="3" key="4">
    <citation type="submission" date="2023-06" db="EMBL/GenBank/DDBJ databases">
        <authorList>
            <person name="Spilker T."/>
        </authorList>
    </citation>
    <scope>NUCLEOTIDE SEQUENCE</scope>
    <source>
        <strain evidence="3">FLAC1071</strain>
    </source>
</reference>
<dbReference type="InterPro" id="IPR002347">
    <property type="entry name" value="SDR_fam"/>
</dbReference>
<proteinExistence type="predicted"/>